<dbReference type="GO" id="GO:0003855">
    <property type="term" value="F:3-dehydroquinate dehydratase activity"/>
    <property type="evidence" value="ECO:0007669"/>
    <property type="project" value="UniProtKB-UniRule"/>
</dbReference>
<keyword evidence="6 7" id="KW-0456">Lyase</keyword>
<dbReference type="PANTHER" id="PTHR21272:SF3">
    <property type="entry name" value="CATABOLIC 3-DEHYDROQUINASE"/>
    <property type="match status" value="1"/>
</dbReference>
<feature type="site" description="Transition state stabilizer" evidence="7 10">
    <location>
        <position position="25"/>
    </location>
</feature>
<feature type="binding site" evidence="7 9">
    <location>
        <position position="118"/>
    </location>
    <ligand>
        <name>substrate</name>
    </ligand>
</feature>
<keyword evidence="7" id="KW-0057">Aromatic amino acid biosynthesis</keyword>
<dbReference type="InterPro" id="IPR036441">
    <property type="entry name" value="DHquinase_II_sf"/>
</dbReference>
<feature type="active site" description="Proton donor" evidence="7 8">
    <location>
        <position position="107"/>
    </location>
</feature>
<evidence type="ECO:0000256" key="6">
    <source>
        <dbReference type="ARBA" id="ARBA00023239"/>
    </source>
</evidence>
<name>B2IWS3_NOSP7</name>
<reference evidence="11 12" key="2">
    <citation type="journal article" date="2013" name="Plant Physiol.">
        <title>A Nostoc punctiforme Sugar Transporter Necessary to Establish a Cyanobacterium-Plant Symbiosis.</title>
        <authorList>
            <person name="Ekman M."/>
            <person name="Picossi S."/>
            <person name="Campbell E.L."/>
            <person name="Meeks J.C."/>
            <person name="Flores E."/>
        </authorList>
    </citation>
    <scope>NUCLEOTIDE SEQUENCE [LARGE SCALE GENOMIC DNA]</scope>
    <source>
        <strain evidence="12">ATCC 29133 / PCC 73102</strain>
    </source>
</reference>
<dbReference type="eggNOG" id="COG0757">
    <property type="taxonomic scope" value="Bacteria"/>
</dbReference>
<comment type="subunit">
    <text evidence="4 7">Homododecamer.</text>
</comment>
<dbReference type="PIRSF" id="PIRSF001399">
    <property type="entry name" value="DHquinase_II"/>
    <property type="match status" value="1"/>
</dbReference>
<evidence type="ECO:0000256" key="3">
    <source>
        <dbReference type="ARBA" id="ARBA00011037"/>
    </source>
</evidence>
<evidence type="ECO:0000256" key="9">
    <source>
        <dbReference type="PIRSR" id="PIRSR001399-2"/>
    </source>
</evidence>
<dbReference type="GO" id="GO:0009073">
    <property type="term" value="P:aromatic amino acid family biosynthetic process"/>
    <property type="evidence" value="ECO:0007669"/>
    <property type="project" value="UniProtKB-KW"/>
</dbReference>
<keyword evidence="12" id="KW-1185">Reference proteome</keyword>
<dbReference type="GO" id="GO:0009423">
    <property type="term" value="P:chorismate biosynthetic process"/>
    <property type="evidence" value="ECO:0007669"/>
    <property type="project" value="UniProtKB-UniRule"/>
</dbReference>
<feature type="binding site" evidence="7 9">
    <location>
        <position position="87"/>
    </location>
    <ligand>
        <name>substrate</name>
    </ligand>
</feature>
<sequence>MLNSTLQPLSILALHGPNLNLLGQREPGIYGSLTLAEINRLLEEEGFKLQAKVFPLQSNHEGILVDTIHEALGQHQGILINAGAYTHTSVALRDAIAAVNLPTVEVHLSNIYRREDFRHHSYIAPVAIGQISGFGVQSYLLGLQALVNHLRKNET</sequence>
<dbReference type="PROSITE" id="PS01029">
    <property type="entry name" value="DEHYDROQUINASE_II"/>
    <property type="match status" value="1"/>
</dbReference>
<dbReference type="GO" id="GO:0008652">
    <property type="term" value="P:amino acid biosynthetic process"/>
    <property type="evidence" value="ECO:0007669"/>
    <property type="project" value="UniProtKB-KW"/>
</dbReference>
<dbReference type="UniPathway" id="UPA00053">
    <property type="reaction ID" value="UER00086"/>
</dbReference>
<dbReference type="CDD" id="cd00466">
    <property type="entry name" value="DHQase_II"/>
    <property type="match status" value="1"/>
</dbReference>
<feature type="active site" description="Proton acceptor" evidence="7 8">
    <location>
        <position position="30"/>
    </location>
</feature>
<feature type="binding site" evidence="7 9">
    <location>
        <position position="94"/>
    </location>
    <ligand>
        <name>substrate</name>
    </ligand>
</feature>
<dbReference type="EC" id="4.2.1.10" evidence="5 7"/>
<evidence type="ECO:0000256" key="2">
    <source>
        <dbReference type="ARBA" id="ARBA00004902"/>
    </source>
</evidence>
<dbReference type="STRING" id="63737.Npun_R4569"/>
<protein>
    <recommendedName>
        <fullName evidence="5 7">3-dehydroquinate dehydratase</fullName>
        <shortName evidence="7">3-dehydroquinase</shortName>
        <ecNumber evidence="5 7">4.2.1.10</ecNumber>
    </recommendedName>
    <alternativeName>
        <fullName evidence="7">Type II DHQase</fullName>
    </alternativeName>
</protein>
<evidence type="ECO:0000256" key="8">
    <source>
        <dbReference type="PIRSR" id="PIRSR001399-1"/>
    </source>
</evidence>
<dbReference type="RefSeq" id="WP_012410889.1">
    <property type="nucleotide sequence ID" value="NC_010628.1"/>
</dbReference>
<dbReference type="GO" id="GO:0019631">
    <property type="term" value="P:quinate catabolic process"/>
    <property type="evidence" value="ECO:0007669"/>
    <property type="project" value="TreeGrafter"/>
</dbReference>
<reference evidence="12" key="1">
    <citation type="submission" date="2008-04" db="EMBL/GenBank/DDBJ databases">
        <title>Complete sequence of chromosome of Nostoc punctiforme ATCC 29133.</title>
        <authorList>
            <consortium name="US DOE Joint Genome Institute"/>
            <person name="Copeland A."/>
            <person name="Lucas S."/>
            <person name="Lapidus A."/>
            <person name="Glavina del Rio T."/>
            <person name="Dalin E."/>
            <person name="Tice H."/>
            <person name="Pitluck S."/>
            <person name="Chain P."/>
            <person name="Malfatti S."/>
            <person name="Shin M."/>
            <person name="Vergez L."/>
            <person name="Schmutz J."/>
            <person name="Larimer F."/>
            <person name="Land M."/>
            <person name="Hauser L."/>
            <person name="Kyrpides N."/>
            <person name="Kim E."/>
            <person name="Meeks J.C."/>
            <person name="Elhai J."/>
            <person name="Campbell E.L."/>
            <person name="Thiel T."/>
            <person name="Longmire J."/>
            <person name="Potts M."/>
            <person name="Atlas R."/>
        </authorList>
    </citation>
    <scope>NUCLEOTIDE SEQUENCE [LARGE SCALE GENOMIC DNA]</scope>
    <source>
        <strain evidence="12">ATCC 29133 / PCC 73102</strain>
    </source>
</reference>
<evidence type="ECO:0000313" key="12">
    <source>
        <dbReference type="Proteomes" id="UP000001191"/>
    </source>
</evidence>
<dbReference type="EMBL" id="CP001037">
    <property type="protein sequence ID" value="ACC82929.1"/>
    <property type="molecule type" value="Genomic_DNA"/>
</dbReference>
<evidence type="ECO:0000256" key="1">
    <source>
        <dbReference type="ARBA" id="ARBA00001864"/>
    </source>
</evidence>
<dbReference type="KEGG" id="npu:Npun_R4569"/>
<dbReference type="InterPro" id="IPR001874">
    <property type="entry name" value="DHquinase_II"/>
</dbReference>
<feature type="binding site" evidence="7 9">
    <location>
        <position position="81"/>
    </location>
    <ligand>
        <name>substrate</name>
    </ligand>
</feature>
<feature type="binding site" evidence="7 9">
    <location>
        <begin position="108"/>
        <end position="109"/>
    </location>
    <ligand>
        <name>substrate</name>
    </ligand>
</feature>
<dbReference type="NCBIfam" id="TIGR01088">
    <property type="entry name" value="aroQ"/>
    <property type="match status" value="1"/>
</dbReference>
<dbReference type="PhylomeDB" id="B2IWS3"/>
<dbReference type="NCBIfam" id="NF003805">
    <property type="entry name" value="PRK05395.1-2"/>
    <property type="match status" value="1"/>
</dbReference>
<evidence type="ECO:0000256" key="7">
    <source>
        <dbReference type="HAMAP-Rule" id="MF_00169"/>
    </source>
</evidence>
<dbReference type="NCBIfam" id="NF003807">
    <property type="entry name" value="PRK05395.1-4"/>
    <property type="match status" value="1"/>
</dbReference>
<evidence type="ECO:0000256" key="4">
    <source>
        <dbReference type="ARBA" id="ARBA00011193"/>
    </source>
</evidence>
<dbReference type="InterPro" id="IPR018509">
    <property type="entry name" value="DHquinase_II_CS"/>
</dbReference>
<accession>B2IWS3</accession>
<dbReference type="Pfam" id="PF01220">
    <property type="entry name" value="DHquinase_II"/>
    <property type="match status" value="1"/>
</dbReference>
<dbReference type="HOGENOM" id="CLU_090968_1_0_3"/>
<dbReference type="Gene3D" id="3.40.50.9100">
    <property type="entry name" value="Dehydroquinase, class II"/>
    <property type="match status" value="1"/>
</dbReference>
<keyword evidence="7" id="KW-0028">Amino-acid biosynthesis</keyword>
<dbReference type="AlphaFoldDB" id="B2IWS3"/>
<evidence type="ECO:0000313" key="11">
    <source>
        <dbReference type="EMBL" id="ACC82929.1"/>
    </source>
</evidence>
<comment type="function">
    <text evidence="7">Catalyzes a trans-dehydration via an enolate intermediate.</text>
</comment>
<dbReference type="EnsemblBacteria" id="ACC82929">
    <property type="protein sequence ID" value="ACC82929"/>
    <property type="gene ID" value="Npun_R4569"/>
</dbReference>
<dbReference type="SUPFAM" id="SSF52304">
    <property type="entry name" value="Type II 3-dehydroquinate dehydratase"/>
    <property type="match status" value="1"/>
</dbReference>
<comment type="similarity">
    <text evidence="3 7">Belongs to the type-II 3-dehydroquinase family.</text>
</comment>
<dbReference type="NCBIfam" id="NF003806">
    <property type="entry name" value="PRK05395.1-3"/>
    <property type="match status" value="1"/>
</dbReference>
<dbReference type="HAMAP" id="MF_00169">
    <property type="entry name" value="AroQ"/>
    <property type="match status" value="1"/>
</dbReference>
<comment type="catalytic activity">
    <reaction evidence="1 7">
        <text>3-dehydroquinate = 3-dehydroshikimate + H2O</text>
        <dbReference type="Rhea" id="RHEA:21096"/>
        <dbReference type="ChEBI" id="CHEBI:15377"/>
        <dbReference type="ChEBI" id="CHEBI:16630"/>
        <dbReference type="ChEBI" id="CHEBI:32364"/>
        <dbReference type="EC" id="4.2.1.10"/>
    </reaction>
</comment>
<dbReference type="PANTHER" id="PTHR21272">
    <property type="entry name" value="CATABOLIC 3-DEHYDROQUINASE"/>
    <property type="match status" value="1"/>
</dbReference>
<evidence type="ECO:0000256" key="10">
    <source>
        <dbReference type="PIRSR" id="PIRSR001399-3"/>
    </source>
</evidence>
<gene>
    <name evidence="7" type="primary">aroQ</name>
    <name evidence="11" type="ordered locus">Npun_R4569</name>
</gene>
<dbReference type="Proteomes" id="UP000001191">
    <property type="component" value="Chromosome"/>
</dbReference>
<proteinExistence type="inferred from homology"/>
<comment type="pathway">
    <text evidence="2 7">Metabolic intermediate biosynthesis; chorismate biosynthesis; chorismate from D-erythrose 4-phosphate and phosphoenolpyruvate: step 3/7.</text>
</comment>
<evidence type="ECO:0000256" key="5">
    <source>
        <dbReference type="ARBA" id="ARBA00012060"/>
    </source>
</evidence>
<organism evidence="11 12">
    <name type="scientific">Nostoc punctiforme (strain ATCC 29133 / PCC 73102)</name>
    <dbReference type="NCBI Taxonomy" id="63737"/>
    <lineage>
        <taxon>Bacteria</taxon>
        <taxon>Bacillati</taxon>
        <taxon>Cyanobacteriota</taxon>
        <taxon>Cyanophyceae</taxon>
        <taxon>Nostocales</taxon>
        <taxon>Nostocaceae</taxon>
        <taxon>Nostoc</taxon>
    </lineage>
</organism>